<evidence type="ECO:0000256" key="1">
    <source>
        <dbReference type="ARBA" id="ARBA00001947"/>
    </source>
</evidence>
<evidence type="ECO:0000256" key="3">
    <source>
        <dbReference type="ARBA" id="ARBA00006676"/>
    </source>
</evidence>
<comment type="cofactor">
    <cofactor evidence="1">
        <name>Zn(2+)</name>
        <dbReference type="ChEBI" id="CHEBI:29105"/>
    </cofactor>
</comment>
<feature type="transmembrane region" description="Helical" evidence="12">
    <location>
        <begin position="14"/>
        <end position="36"/>
    </location>
</feature>
<keyword evidence="14" id="KW-1185">Reference proteome</keyword>
<keyword evidence="6" id="KW-0378">Hydrolase</keyword>
<keyword evidence="12" id="KW-0472">Membrane</keyword>
<keyword evidence="12" id="KW-0812">Transmembrane</keyword>
<dbReference type="EC" id="3.5.4.6" evidence="4"/>
<dbReference type="InterPro" id="IPR006650">
    <property type="entry name" value="A/AMP_deam_AS"/>
</dbReference>
<comment type="function">
    <text evidence="9">AMP deaminase plays a critical role in energy metabolism. Catalyzes the deamination of AMP to IMP and plays an important role in the purine nucleotide cycle.</text>
</comment>
<dbReference type="GO" id="GO:0005829">
    <property type="term" value="C:cytosol"/>
    <property type="evidence" value="ECO:0007669"/>
    <property type="project" value="TreeGrafter"/>
</dbReference>
<evidence type="ECO:0000256" key="10">
    <source>
        <dbReference type="ARBA" id="ARBA00068747"/>
    </source>
</evidence>
<name>A0A0V1GXL7_9BILA</name>
<evidence type="ECO:0000256" key="8">
    <source>
        <dbReference type="ARBA" id="ARBA00023080"/>
    </source>
</evidence>
<dbReference type="OrthoDB" id="1723809at2759"/>
<dbReference type="Gene3D" id="3.20.20.140">
    <property type="entry name" value="Metal-dependent hydrolases"/>
    <property type="match status" value="1"/>
</dbReference>
<comment type="similarity">
    <text evidence="3">Belongs to the metallo-dependent hydrolases superfamily. Adenosine and AMP deaminases family.</text>
</comment>
<evidence type="ECO:0000256" key="4">
    <source>
        <dbReference type="ARBA" id="ARBA00012775"/>
    </source>
</evidence>
<dbReference type="InterPro" id="IPR006329">
    <property type="entry name" value="AMPD"/>
</dbReference>
<dbReference type="STRING" id="268475.A0A0V1GXL7"/>
<evidence type="ECO:0000313" key="13">
    <source>
        <dbReference type="EMBL" id="KRZ03035.1"/>
    </source>
</evidence>
<dbReference type="FunFam" id="4.10.800.20:FF:000001">
    <property type="entry name" value="AMP deaminase"/>
    <property type="match status" value="1"/>
</dbReference>
<dbReference type="GO" id="GO:0003876">
    <property type="term" value="F:AMP deaminase activity"/>
    <property type="evidence" value="ECO:0007669"/>
    <property type="project" value="UniProtKB-EC"/>
</dbReference>
<sequence length="1088" mass="125583">MSMEKTESINWKRLFIFIAVVVSLLLTSIIICKLILKDELVCYLWNCPTDSKVDLFSQKLQWTEIDRLELPDKGYIISRTANTNHCYVMPYEEQNSIPTEGKPLVVIEPSLNYEIVAAILGDDGALFCSGYQVYFVKDIKMVNAEYDRRRREVGKVYPSSGIFATAKDTGKNAVDLNIEDRHPRCKNIILDCYDYVGQVQNCYTWQNGVMFMERKCLEKTKFEIKMTKPPGRILKVAQQQMVLCLQRKEKGLEYFDSETNLELLSCTLPKVTMAHNLQLPSEEDHELSAPYDVSNVPIELAECAKALRLQMTQKGANNALIDDSTASIDEPLKDSEYVDNIDGKDANSEYRRRVCSPRGLPIQTFRDALDINFQRVAISGEEVSGVPLKDLLHAADMIVEALKVRNKYMERAGQYMSKTVEKFIRHEYPANLESRFYKNLQNRDRGILCNGVQFFFLKRVFVSVFQSDIDQTENSMMMMMMMMMMMKCLRIVVFFLINNKSLAYHPPEAVLEKRPFDCEIPNSAGFYLKSVNGIVQVSRTQDGPIIEELQSSYTELSEFVSDLLRMQSMIMNGPLKSFCHRRLSYLNAKFQLHILLNDIREMTEQKSVPHRDFYNIRKVDTHVHAASSMNQKHLLRFMKKKVRTEGNRVVLMRGDTPVTLEQVFKEVGLTAFDLSVDSLDVHADRNTFHRFDKFNSKYNPLGQSILRDIFIKTDNFIKGEFFAEVMKEVIADLAESKYQHAEYRLSIYGRSADEWDKLADWAIRNNVHSHHVRWLIQIPRLFDIYKSKNLIQSFQQMVDNVFLPLFEVTNDPSLHPQLHRFLRYVAGIDSVDDESKAEHSQIDHKTVTADQWVSEENPPYAYYMFYLYANIAVLNRFRKLRGFNTFSLRPHCGEAGSVNHLVAGFMTAESIAHGLLLRKVPVLQYLYYLCQIGIAMSPLSNNGLFLAYHRNPLPEFLAKGLNISLSTDDPLQFHFTKEPLMEEYSIAAQVWKLSNSDMCEIARNGILQSSFPENMKVHWLGPNYKEEGVLGNDVSRTNVPDIRVSYRYETLIDELYTIFHAIDNALPKSETYTTISDHRPLFSLKESS</sequence>
<dbReference type="GO" id="GO:0046033">
    <property type="term" value="P:AMP metabolic process"/>
    <property type="evidence" value="ECO:0007669"/>
    <property type="project" value="TreeGrafter"/>
</dbReference>
<dbReference type="GO" id="GO:0046872">
    <property type="term" value="F:metal ion binding"/>
    <property type="evidence" value="ECO:0007669"/>
    <property type="project" value="UniProtKB-KW"/>
</dbReference>
<reference evidence="13 14" key="1">
    <citation type="submission" date="2015-01" db="EMBL/GenBank/DDBJ databases">
        <title>Evolution of Trichinella species and genotypes.</title>
        <authorList>
            <person name="Korhonen P.K."/>
            <person name="Edoardo P."/>
            <person name="Giuseppe L.R."/>
            <person name="Gasser R.B."/>
        </authorList>
    </citation>
    <scope>NUCLEOTIDE SEQUENCE [LARGE SCALE GENOMIC DNA]</scope>
    <source>
        <strain evidence="13">ISS1029</strain>
    </source>
</reference>
<gene>
    <name evidence="13" type="primary">AMPD2</name>
    <name evidence="13" type="ORF">T11_243</name>
</gene>
<accession>A0A0V1GXL7</accession>
<evidence type="ECO:0000313" key="14">
    <source>
        <dbReference type="Proteomes" id="UP000055024"/>
    </source>
</evidence>
<evidence type="ECO:0000256" key="9">
    <source>
        <dbReference type="ARBA" id="ARBA00054146"/>
    </source>
</evidence>
<dbReference type="UniPathway" id="UPA00591">
    <property type="reaction ID" value="UER00663"/>
</dbReference>
<keyword evidence="8" id="KW-0546">Nucleotide metabolism</keyword>
<dbReference type="SUPFAM" id="SSF51556">
    <property type="entry name" value="Metallo-dependent hydrolases"/>
    <property type="match status" value="1"/>
</dbReference>
<proteinExistence type="inferred from homology"/>
<keyword evidence="7" id="KW-0862">Zinc</keyword>
<keyword evidence="5" id="KW-0479">Metal-binding</keyword>
<comment type="caution">
    <text evidence="13">The sequence shown here is derived from an EMBL/GenBank/DDBJ whole genome shotgun (WGS) entry which is preliminary data.</text>
</comment>
<dbReference type="Proteomes" id="UP000055024">
    <property type="component" value="Unassembled WGS sequence"/>
</dbReference>
<dbReference type="Pfam" id="PF19326">
    <property type="entry name" value="AMP_deaminase"/>
    <property type="match status" value="1"/>
</dbReference>
<dbReference type="PANTHER" id="PTHR11359">
    <property type="entry name" value="AMP DEAMINASE"/>
    <property type="match status" value="1"/>
</dbReference>
<evidence type="ECO:0000256" key="11">
    <source>
        <dbReference type="ARBA" id="ARBA00079810"/>
    </source>
</evidence>
<evidence type="ECO:0000256" key="2">
    <source>
        <dbReference type="ARBA" id="ARBA00004955"/>
    </source>
</evidence>
<organism evidence="13 14">
    <name type="scientific">Trichinella zimbabwensis</name>
    <dbReference type="NCBI Taxonomy" id="268475"/>
    <lineage>
        <taxon>Eukaryota</taxon>
        <taxon>Metazoa</taxon>
        <taxon>Ecdysozoa</taxon>
        <taxon>Nematoda</taxon>
        <taxon>Enoplea</taxon>
        <taxon>Dorylaimia</taxon>
        <taxon>Trichinellida</taxon>
        <taxon>Trichinellidae</taxon>
        <taxon>Trichinella</taxon>
    </lineage>
</organism>
<evidence type="ECO:0000256" key="12">
    <source>
        <dbReference type="SAM" id="Phobius"/>
    </source>
</evidence>
<comment type="pathway">
    <text evidence="2">Purine metabolism; IMP biosynthesis via salvage pathway; IMP from AMP: step 1/1.</text>
</comment>
<evidence type="ECO:0000256" key="7">
    <source>
        <dbReference type="ARBA" id="ARBA00022833"/>
    </source>
</evidence>
<dbReference type="AlphaFoldDB" id="A0A0V1GXL7"/>
<dbReference type="CDD" id="cd01319">
    <property type="entry name" value="AMPD"/>
    <property type="match status" value="1"/>
</dbReference>
<protein>
    <recommendedName>
        <fullName evidence="10">AMP deaminase 2</fullName>
        <ecNumber evidence="4">3.5.4.6</ecNumber>
    </recommendedName>
    <alternativeName>
        <fullName evidence="11">AMP deaminase isoform L</fullName>
    </alternativeName>
</protein>
<dbReference type="EMBL" id="JYDP01000207">
    <property type="protein sequence ID" value="KRZ03035.1"/>
    <property type="molecule type" value="Genomic_DNA"/>
</dbReference>
<dbReference type="PANTHER" id="PTHR11359:SF0">
    <property type="entry name" value="AMP DEAMINASE"/>
    <property type="match status" value="1"/>
</dbReference>
<dbReference type="NCBIfam" id="TIGR01429">
    <property type="entry name" value="AMP_deaminase"/>
    <property type="match status" value="1"/>
</dbReference>
<dbReference type="Gene3D" id="4.10.800.20">
    <property type="match status" value="1"/>
</dbReference>
<evidence type="ECO:0000256" key="5">
    <source>
        <dbReference type="ARBA" id="ARBA00022723"/>
    </source>
</evidence>
<dbReference type="PROSITE" id="PS00485">
    <property type="entry name" value="A_DEAMINASE"/>
    <property type="match status" value="1"/>
</dbReference>
<dbReference type="InterPro" id="IPR032466">
    <property type="entry name" value="Metal_Hydrolase"/>
</dbReference>
<dbReference type="FunFam" id="3.20.20.140:FF:000035">
    <property type="entry name" value="Probable amp deaminase"/>
    <property type="match status" value="1"/>
</dbReference>
<dbReference type="GO" id="GO:0032264">
    <property type="term" value="P:IMP salvage"/>
    <property type="evidence" value="ECO:0007669"/>
    <property type="project" value="UniProtKB-UniPathway"/>
</dbReference>
<keyword evidence="12" id="KW-1133">Transmembrane helix</keyword>
<evidence type="ECO:0000256" key="6">
    <source>
        <dbReference type="ARBA" id="ARBA00022801"/>
    </source>
</evidence>